<gene>
    <name evidence="1" type="ORF">ADZ36_32280</name>
</gene>
<protein>
    <submittedName>
        <fullName evidence="1">Uncharacterized protein</fullName>
    </submittedName>
</protein>
<proteinExistence type="predicted"/>
<accession>A0ACC4W271</accession>
<dbReference type="Proteomes" id="UP000037185">
    <property type="component" value="Unassembled WGS sequence"/>
</dbReference>
<name>A0ACC4W271_STRFR</name>
<keyword evidence="2" id="KW-1185">Reference proteome</keyword>
<evidence type="ECO:0000313" key="2">
    <source>
        <dbReference type="Proteomes" id="UP000037185"/>
    </source>
</evidence>
<organism evidence="1 2">
    <name type="scientific">Streptomyces fradiae</name>
    <name type="common">Streptomyces roseoflavus</name>
    <dbReference type="NCBI Taxonomy" id="1906"/>
    <lineage>
        <taxon>Bacteria</taxon>
        <taxon>Bacillati</taxon>
        <taxon>Actinomycetota</taxon>
        <taxon>Actinomycetes</taxon>
        <taxon>Kitasatosporales</taxon>
        <taxon>Streptomycetaceae</taxon>
        <taxon>Streptomyces</taxon>
    </lineage>
</organism>
<evidence type="ECO:0000313" key="1">
    <source>
        <dbReference type="EMBL" id="KNE78623.1"/>
    </source>
</evidence>
<comment type="caution">
    <text evidence="1">The sequence shown here is derived from an EMBL/GenBank/DDBJ whole genome shotgun (WGS) entry which is preliminary data.</text>
</comment>
<reference evidence="1" key="1">
    <citation type="submission" date="2015-07" db="EMBL/GenBank/DDBJ databases">
        <title>Draft genome sequence of Streptomyces fradiae, a resistant strain to nitron-oligomycin.</title>
        <authorList>
            <person name="Vatlin A.A."/>
            <person name="Bekker O.B."/>
            <person name="Danilenko V.N."/>
        </authorList>
    </citation>
    <scope>NUCLEOTIDE SEQUENCE</scope>
    <source>
        <strain evidence="1">Olg1-1</strain>
    </source>
</reference>
<dbReference type="EMBL" id="LGSP01000189">
    <property type="protein sequence ID" value="KNE78623.1"/>
    <property type="molecule type" value="Genomic_DNA"/>
</dbReference>
<sequence length="76" mass="7744">MSAGAHRSQEPSSAPGGPSGDGVSGHGMSGSRPWEGAGKPVLRYDRPAADWEREALPLGNGALGAMVFGTVPTERL</sequence>
<feature type="non-terminal residue" evidence="1">
    <location>
        <position position="76"/>
    </location>
</feature>